<dbReference type="InterPro" id="IPR044742">
    <property type="entry name" value="DEAD/DEAH_RhlB"/>
</dbReference>
<keyword evidence="1" id="KW-0547">Nucleotide-binding</keyword>
<evidence type="ECO:0000256" key="7">
    <source>
        <dbReference type="SAM" id="MobiDB-lite"/>
    </source>
</evidence>
<dbReference type="SMART" id="SM00490">
    <property type="entry name" value="HELICc"/>
    <property type="match status" value="1"/>
</dbReference>
<keyword evidence="4" id="KW-0067">ATP-binding</keyword>
<reference evidence="11 12" key="1">
    <citation type="submission" date="2021-05" db="EMBL/GenBank/DDBJ databases">
        <title>Whole genome sequence of Curtobacterium flaccumfaciens pv. flaccumfaciens strain CFBP 8819.</title>
        <authorList>
            <person name="Osdaghi E."/>
            <person name="Taghouti G."/>
            <person name="Portier P."/>
            <person name="Fazliarab A."/>
            <person name="Taghavi S.M."/>
            <person name="Briand M."/>
            <person name="Le-Saux M."/>
            <person name="Jacques M.-A."/>
        </authorList>
    </citation>
    <scope>NUCLEOTIDE SEQUENCE [LARGE SCALE GENOMIC DNA]</scope>
    <source>
        <strain evidence="11 12">CFBP 8819</strain>
    </source>
</reference>
<dbReference type="GO" id="GO:0004386">
    <property type="term" value="F:helicase activity"/>
    <property type="evidence" value="ECO:0007669"/>
    <property type="project" value="UniProtKB-KW"/>
</dbReference>
<dbReference type="SMART" id="SM00487">
    <property type="entry name" value="DEXDc"/>
    <property type="match status" value="1"/>
</dbReference>
<keyword evidence="2" id="KW-0378">Hydrolase</keyword>
<keyword evidence="3 11" id="KW-0347">Helicase</keyword>
<dbReference type="InterPro" id="IPR027417">
    <property type="entry name" value="P-loop_NTPase"/>
</dbReference>
<evidence type="ECO:0000313" key="11">
    <source>
        <dbReference type="EMBL" id="MBT1589224.1"/>
    </source>
</evidence>
<feature type="compositionally biased region" description="Basic and acidic residues" evidence="7">
    <location>
        <begin position="168"/>
        <end position="313"/>
    </location>
</feature>
<dbReference type="CDD" id="cd00268">
    <property type="entry name" value="DEADc"/>
    <property type="match status" value="1"/>
</dbReference>
<keyword evidence="12" id="KW-1185">Reference proteome</keyword>
<dbReference type="RefSeq" id="WP_214545357.1">
    <property type="nucleotide sequence ID" value="NZ_JAHEWS010000029.1"/>
</dbReference>
<dbReference type="PROSITE" id="PS51192">
    <property type="entry name" value="HELICASE_ATP_BIND_1"/>
    <property type="match status" value="1"/>
</dbReference>
<evidence type="ECO:0000313" key="12">
    <source>
        <dbReference type="Proteomes" id="UP001519641"/>
    </source>
</evidence>
<evidence type="ECO:0000256" key="3">
    <source>
        <dbReference type="ARBA" id="ARBA00022806"/>
    </source>
</evidence>
<evidence type="ECO:0000256" key="6">
    <source>
        <dbReference type="PROSITE-ProRule" id="PRU00552"/>
    </source>
</evidence>
<gene>
    <name evidence="11" type="ORF">KK097_15515</name>
</gene>
<dbReference type="InterPro" id="IPR001650">
    <property type="entry name" value="Helicase_C-like"/>
</dbReference>
<feature type="short sequence motif" description="Q motif" evidence="6">
    <location>
        <begin position="339"/>
        <end position="367"/>
    </location>
</feature>
<organism evidence="11 12">
    <name type="scientific">Curtobacterium aurantiacum</name>
    <dbReference type="NCBI Taxonomy" id="3236919"/>
    <lineage>
        <taxon>Bacteria</taxon>
        <taxon>Bacillati</taxon>
        <taxon>Actinomycetota</taxon>
        <taxon>Actinomycetes</taxon>
        <taxon>Micrococcales</taxon>
        <taxon>Microbacteriaceae</taxon>
        <taxon>Curtobacterium</taxon>
    </lineage>
</organism>
<dbReference type="PANTHER" id="PTHR47959:SF13">
    <property type="entry name" value="ATP-DEPENDENT RNA HELICASE RHLE"/>
    <property type="match status" value="1"/>
</dbReference>
<dbReference type="PROSITE" id="PS51195">
    <property type="entry name" value="Q_MOTIF"/>
    <property type="match status" value="1"/>
</dbReference>
<feature type="compositionally biased region" description="Basic and acidic residues" evidence="7">
    <location>
        <begin position="46"/>
        <end position="55"/>
    </location>
</feature>
<feature type="compositionally biased region" description="Basic and acidic residues" evidence="7">
    <location>
        <begin position="62"/>
        <end position="140"/>
    </location>
</feature>
<comment type="caution">
    <text evidence="11">The sequence shown here is derived from an EMBL/GenBank/DDBJ whole genome shotgun (WGS) entry which is preliminary data.</text>
</comment>
<dbReference type="InterPro" id="IPR050079">
    <property type="entry name" value="DEAD_box_RNA_helicase"/>
</dbReference>
<evidence type="ECO:0000256" key="5">
    <source>
        <dbReference type="ARBA" id="ARBA00038437"/>
    </source>
</evidence>
<feature type="region of interest" description="Disordered" evidence="7">
    <location>
        <begin position="1"/>
        <end position="313"/>
    </location>
</feature>
<dbReference type="Pfam" id="PF00271">
    <property type="entry name" value="Helicase_C"/>
    <property type="match status" value="1"/>
</dbReference>
<sequence>MAPYNKGGADNRASDRVRHPNGTPAARSSKHRGFRAADSSQPRQKQRWDAEERRGRASQGERPARPNWEPRDGGGQRRPSRDDRGGRDFNRDDRAPRRFDRDDRAPRRDNDDRPRRSFDRDDRAPRSFNRDDRAPRRDNDAPYSHGRPDASQAPRRAGTGAQGPSPRRSFDRDDRAPRRDNDDRPRRSFDRDDRPRRSFDRDDRAPRRDNDDRPRRSFDRDDRAPRKFDRDERAPRRDNDDRPRRSFDRDDRAPRKFDRDDRAPRSFNRDDRAPRRDNDDRPRRSFDRDDRAARKFDRDDRTPRRSFDEPERGKFVPADDVKLEKLQAEATIAADVEGVTFGDLGIGGNISRALQELGASSPFPIQAATIPDVLAGKDVLGRGRTGSGKTIAFGAPLVEKLMEHGGGTKRKMGRAPRALILAPTRELALQIDRTVQPIARSVGLFTTQIYGGVPYGRQEGALERGVDIIVGTPGRVQDLMNKGKLDLSEVIISVLDEADHMCDLGFLEPVQEILSATAEVTPQGNRAQKLLFSATLDTQVAALVEQFLHEPSVHEVAGEDQASSTIDHRVLVVEQREKDRLLEELVAGDGKTIVFARTRAYAERLADQFEDAGIRATSLHGDLNQSRRTRNLQLLTSGRVNVLVATDVAARGIHVDDVSLVVQADAPDDYKAYMHRSGRTGRAGKEGTVVTIVPRGRIRKIEGILERAEIEADLVQAAPGDGIVSELAAR</sequence>
<dbReference type="PANTHER" id="PTHR47959">
    <property type="entry name" value="ATP-DEPENDENT RNA HELICASE RHLE-RELATED"/>
    <property type="match status" value="1"/>
</dbReference>
<dbReference type="CDD" id="cd18787">
    <property type="entry name" value="SF2_C_DEAD"/>
    <property type="match status" value="1"/>
</dbReference>
<evidence type="ECO:0000256" key="2">
    <source>
        <dbReference type="ARBA" id="ARBA00022801"/>
    </source>
</evidence>
<dbReference type="Proteomes" id="UP001519641">
    <property type="component" value="Unassembled WGS sequence"/>
</dbReference>
<name>A0ABS5VJK6_9MICO</name>
<evidence type="ECO:0000259" key="10">
    <source>
        <dbReference type="PROSITE" id="PS51195"/>
    </source>
</evidence>
<evidence type="ECO:0000256" key="4">
    <source>
        <dbReference type="ARBA" id="ARBA00022840"/>
    </source>
</evidence>
<dbReference type="InterPro" id="IPR014014">
    <property type="entry name" value="RNA_helicase_DEAD_Q_motif"/>
</dbReference>
<evidence type="ECO:0000259" key="9">
    <source>
        <dbReference type="PROSITE" id="PS51194"/>
    </source>
</evidence>
<proteinExistence type="inferred from homology"/>
<evidence type="ECO:0000259" key="8">
    <source>
        <dbReference type="PROSITE" id="PS51192"/>
    </source>
</evidence>
<dbReference type="EMBL" id="JAHEWS010000029">
    <property type="protein sequence ID" value="MBT1589224.1"/>
    <property type="molecule type" value="Genomic_DNA"/>
</dbReference>
<accession>A0ABS5VJK6</accession>
<protein>
    <submittedName>
        <fullName evidence="11">DEAD/DEAH box helicase</fullName>
    </submittedName>
</protein>
<dbReference type="Gene3D" id="3.40.50.300">
    <property type="entry name" value="P-loop containing nucleotide triphosphate hydrolases"/>
    <property type="match status" value="2"/>
</dbReference>
<feature type="domain" description="Helicase ATP-binding" evidence="8">
    <location>
        <begin position="370"/>
        <end position="554"/>
    </location>
</feature>
<feature type="domain" description="Helicase C-terminal" evidence="9">
    <location>
        <begin position="565"/>
        <end position="723"/>
    </location>
</feature>
<comment type="similarity">
    <text evidence="5">Belongs to the DEAD box helicase family.</text>
</comment>
<evidence type="ECO:0000256" key="1">
    <source>
        <dbReference type="ARBA" id="ARBA00022741"/>
    </source>
</evidence>
<dbReference type="InterPro" id="IPR011545">
    <property type="entry name" value="DEAD/DEAH_box_helicase_dom"/>
</dbReference>
<dbReference type="SUPFAM" id="SSF52540">
    <property type="entry name" value="P-loop containing nucleoside triphosphate hydrolases"/>
    <property type="match status" value="1"/>
</dbReference>
<dbReference type="PROSITE" id="PS51194">
    <property type="entry name" value="HELICASE_CTER"/>
    <property type="match status" value="1"/>
</dbReference>
<feature type="domain" description="DEAD-box RNA helicase Q" evidence="10">
    <location>
        <begin position="339"/>
        <end position="367"/>
    </location>
</feature>
<dbReference type="Pfam" id="PF00270">
    <property type="entry name" value="DEAD"/>
    <property type="match status" value="1"/>
</dbReference>
<dbReference type="InterPro" id="IPR014001">
    <property type="entry name" value="Helicase_ATP-bd"/>
</dbReference>